<accession>K4DD24</accession>
<evidence type="ECO:0000313" key="1">
    <source>
        <dbReference type="EnsemblPlants" id="Solyc12g015890.1.1"/>
    </source>
</evidence>
<dbReference type="EnsemblPlants" id="Solyc12g015890.1.1">
    <property type="protein sequence ID" value="Solyc12g015890.1.1"/>
    <property type="gene ID" value="Solyc12g015890.1"/>
</dbReference>
<dbReference type="HOGENOM" id="CLU_2727066_0_0_1"/>
<dbReference type="STRING" id="4081.K4DD24"/>
<protein>
    <recommendedName>
        <fullName evidence="3">Dienelactone hydrolase domain-containing protein</fullName>
    </recommendedName>
</protein>
<dbReference type="PhylomeDB" id="K4DD24"/>
<dbReference type="Gene3D" id="3.40.50.1820">
    <property type="entry name" value="alpha/beta hydrolase"/>
    <property type="match status" value="1"/>
</dbReference>
<dbReference type="InterPro" id="IPR029058">
    <property type="entry name" value="AB_hydrolase_fold"/>
</dbReference>
<sequence length="72" mass="7864">MVVPKLAKYESIVDAAVILHHGPIAVNDINVKHDHVFPPDQAKLLGNALSAKSEIESFVKIFPGVKHGWAVR</sequence>
<dbReference type="AlphaFoldDB" id="K4DD24"/>
<proteinExistence type="predicted"/>
<organism evidence="1">
    <name type="scientific">Solanum lycopersicum</name>
    <name type="common">Tomato</name>
    <name type="synonym">Lycopersicon esculentum</name>
    <dbReference type="NCBI Taxonomy" id="4081"/>
    <lineage>
        <taxon>Eukaryota</taxon>
        <taxon>Viridiplantae</taxon>
        <taxon>Streptophyta</taxon>
        <taxon>Embryophyta</taxon>
        <taxon>Tracheophyta</taxon>
        <taxon>Spermatophyta</taxon>
        <taxon>Magnoliopsida</taxon>
        <taxon>eudicotyledons</taxon>
        <taxon>Gunneridae</taxon>
        <taxon>Pentapetalae</taxon>
        <taxon>asterids</taxon>
        <taxon>lamiids</taxon>
        <taxon>Solanales</taxon>
        <taxon>Solanaceae</taxon>
        <taxon>Solanoideae</taxon>
        <taxon>Solaneae</taxon>
        <taxon>Solanum</taxon>
        <taxon>Solanum subgen. Lycopersicon</taxon>
    </lineage>
</organism>
<dbReference type="Proteomes" id="UP000004994">
    <property type="component" value="Chromosome 12"/>
</dbReference>
<dbReference type="PANTHER" id="PTHR17630">
    <property type="entry name" value="DIENELACTONE HYDROLASE"/>
    <property type="match status" value="1"/>
</dbReference>
<dbReference type="PANTHER" id="PTHR17630:SF52">
    <property type="entry name" value="ENDO-1,3-1,4-BETA-D-GLUCANASE-LIKE PROTEIN"/>
    <property type="match status" value="1"/>
</dbReference>
<evidence type="ECO:0000313" key="2">
    <source>
        <dbReference type="Proteomes" id="UP000004994"/>
    </source>
</evidence>
<dbReference type="PaxDb" id="4081-Solyc12g015890.1.1"/>
<dbReference type="Gramene" id="Solyc12g015890.1.1">
    <property type="protein sequence ID" value="Solyc12g015890.1.1"/>
    <property type="gene ID" value="Solyc12g015890.1"/>
</dbReference>
<dbReference type="InParanoid" id="K4DD24"/>
<reference evidence="1" key="1">
    <citation type="journal article" date="2012" name="Nature">
        <title>The tomato genome sequence provides insights into fleshy fruit evolution.</title>
        <authorList>
            <consortium name="Tomato Genome Consortium"/>
        </authorList>
    </citation>
    <scope>NUCLEOTIDE SEQUENCE [LARGE SCALE GENOMIC DNA]</scope>
    <source>
        <strain evidence="1">cv. Heinz 1706</strain>
    </source>
</reference>
<evidence type="ECO:0008006" key="3">
    <source>
        <dbReference type="Google" id="ProtNLM"/>
    </source>
</evidence>
<keyword evidence="2" id="KW-1185">Reference proteome</keyword>
<name>K4DD24_SOLLC</name>
<reference evidence="1" key="2">
    <citation type="submission" date="2015-06" db="UniProtKB">
        <authorList>
            <consortium name="EnsemblPlants"/>
        </authorList>
    </citation>
    <scope>IDENTIFICATION</scope>
    <source>
        <strain evidence="1">cv. Heinz 1706</strain>
    </source>
</reference>